<dbReference type="PANTHER" id="PTHR33495">
    <property type="entry name" value="ANTI-SIGMA FACTOR ANTAGONIST TM_1081-RELATED-RELATED"/>
    <property type="match status" value="1"/>
</dbReference>
<accession>A0ABV6YSP7</accession>
<dbReference type="InterPro" id="IPR036513">
    <property type="entry name" value="STAS_dom_sf"/>
</dbReference>
<evidence type="ECO:0000256" key="1">
    <source>
        <dbReference type="ARBA" id="ARBA00009013"/>
    </source>
</evidence>
<dbReference type="Pfam" id="PF01740">
    <property type="entry name" value="STAS"/>
    <property type="match status" value="1"/>
</dbReference>
<sequence>MDNNDENRDGRIEKKPGKTTHTLSKYLLVEEEIVENVFVVRPEGAIYIPEAEQFDRFIKGLLEKNIYSIVLNFEKVKQLPSLVFATIIQTYKECKKKEGDLRLCSIPPSLKRVFVTMQFDRIFQIYEQEEEAVLSYRQSN</sequence>
<evidence type="ECO:0000313" key="4">
    <source>
        <dbReference type="EMBL" id="MFC1849210.1"/>
    </source>
</evidence>
<evidence type="ECO:0000313" key="5">
    <source>
        <dbReference type="Proteomes" id="UP001594351"/>
    </source>
</evidence>
<protein>
    <recommendedName>
        <fullName evidence="2">Anti-sigma factor antagonist</fullName>
    </recommendedName>
</protein>
<comment type="caution">
    <text evidence="4">The sequence shown here is derived from an EMBL/GenBank/DDBJ whole genome shotgun (WGS) entry which is preliminary data.</text>
</comment>
<evidence type="ECO:0000256" key="2">
    <source>
        <dbReference type="RuleBase" id="RU003749"/>
    </source>
</evidence>
<name>A0ABV6YSP7_UNCC1</name>
<comment type="similarity">
    <text evidence="1 2">Belongs to the anti-sigma-factor antagonist family.</text>
</comment>
<dbReference type="PANTHER" id="PTHR33495:SF2">
    <property type="entry name" value="ANTI-SIGMA FACTOR ANTAGONIST TM_1081-RELATED"/>
    <property type="match status" value="1"/>
</dbReference>
<dbReference type="InterPro" id="IPR003658">
    <property type="entry name" value="Anti-sigma_ant"/>
</dbReference>
<keyword evidence="5" id="KW-1185">Reference proteome</keyword>
<dbReference type="Gene3D" id="3.30.750.24">
    <property type="entry name" value="STAS domain"/>
    <property type="match status" value="1"/>
</dbReference>
<feature type="domain" description="STAS" evidence="3">
    <location>
        <begin position="27"/>
        <end position="136"/>
    </location>
</feature>
<dbReference type="NCBIfam" id="TIGR00377">
    <property type="entry name" value="ant_ant_sig"/>
    <property type="match status" value="1"/>
</dbReference>
<dbReference type="EMBL" id="JBHPBY010000026">
    <property type="protein sequence ID" value="MFC1849210.1"/>
    <property type="molecule type" value="Genomic_DNA"/>
</dbReference>
<dbReference type="CDD" id="cd07043">
    <property type="entry name" value="STAS_anti-anti-sigma_factors"/>
    <property type="match status" value="1"/>
</dbReference>
<dbReference type="SUPFAM" id="SSF52091">
    <property type="entry name" value="SpoIIaa-like"/>
    <property type="match status" value="1"/>
</dbReference>
<organism evidence="4 5">
    <name type="scientific">candidate division CSSED10-310 bacterium</name>
    <dbReference type="NCBI Taxonomy" id="2855610"/>
    <lineage>
        <taxon>Bacteria</taxon>
        <taxon>Bacteria division CSSED10-310</taxon>
    </lineage>
</organism>
<reference evidence="4 5" key="1">
    <citation type="submission" date="2024-09" db="EMBL/GenBank/DDBJ databases">
        <title>Laminarin stimulates single cell rates of sulfate reduction while oxygen inhibits transcriptomic activity in coastal marine sediment.</title>
        <authorList>
            <person name="Lindsay M."/>
            <person name="Orcutt B."/>
            <person name="Emerson D."/>
            <person name="Stepanauskas R."/>
            <person name="D'Angelo T."/>
        </authorList>
    </citation>
    <scope>NUCLEOTIDE SEQUENCE [LARGE SCALE GENOMIC DNA]</scope>
    <source>
        <strain evidence="4">SAG AM-311-K15</strain>
    </source>
</reference>
<proteinExistence type="inferred from homology"/>
<dbReference type="Proteomes" id="UP001594351">
    <property type="component" value="Unassembled WGS sequence"/>
</dbReference>
<gene>
    <name evidence="4" type="ORF">ACFL27_03275</name>
</gene>
<evidence type="ECO:0000259" key="3">
    <source>
        <dbReference type="PROSITE" id="PS50801"/>
    </source>
</evidence>
<dbReference type="PROSITE" id="PS50801">
    <property type="entry name" value="STAS"/>
    <property type="match status" value="1"/>
</dbReference>
<dbReference type="InterPro" id="IPR002645">
    <property type="entry name" value="STAS_dom"/>
</dbReference>